<keyword evidence="3" id="KW-1185">Reference proteome</keyword>
<dbReference type="Proteomes" id="UP001269144">
    <property type="component" value="Unassembled WGS sequence"/>
</dbReference>
<dbReference type="InterPro" id="IPR023631">
    <property type="entry name" value="Amidase_dom"/>
</dbReference>
<protein>
    <submittedName>
        <fullName evidence="2">Amidase</fullName>
        <ecNumber evidence="2">3.5.1.4</ecNumber>
    </submittedName>
</protein>
<keyword evidence="2" id="KW-0378">Hydrolase</keyword>
<dbReference type="SUPFAM" id="SSF75304">
    <property type="entry name" value="Amidase signature (AS) enzymes"/>
    <property type="match status" value="1"/>
</dbReference>
<dbReference type="InterPro" id="IPR036928">
    <property type="entry name" value="AS_sf"/>
</dbReference>
<reference evidence="3" key="1">
    <citation type="submission" date="2023-07" db="EMBL/GenBank/DDBJ databases">
        <title>Paracoccus sp. MBLB3053 whole genome sequence.</title>
        <authorList>
            <person name="Hwang C.Y."/>
            <person name="Cho E.-S."/>
            <person name="Seo M.-J."/>
        </authorList>
    </citation>
    <scope>NUCLEOTIDE SEQUENCE [LARGE SCALE GENOMIC DNA]</scope>
    <source>
        <strain evidence="3">MBLB3053</strain>
    </source>
</reference>
<dbReference type="Pfam" id="PF01425">
    <property type="entry name" value="Amidase"/>
    <property type="match status" value="1"/>
</dbReference>
<proteinExistence type="predicted"/>
<name>A0ABU2HRP0_9RHOB</name>
<comment type="caution">
    <text evidence="2">The sequence shown here is derived from an EMBL/GenBank/DDBJ whole genome shotgun (WGS) entry which is preliminary data.</text>
</comment>
<dbReference type="EMBL" id="JAVQLW010000001">
    <property type="protein sequence ID" value="MDS9467718.1"/>
    <property type="molecule type" value="Genomic_DNA"/>
</dbReference>
<dbReference type="RefSeq" id="WP_311159886.1">
    <property type="nucleotide sequence ID" value="NZ_JAVQLW010000001.1"/>
</dbReference>
<feature type="domain" description="Amidase" evidence="1">
    <location>
        <begin position="27"/>
        <end position="438"/>
    </location>
</feature>
<dbReference type="InterPro" id="IPR000120">
    <property type="entry name" value="Amidase"/>
</dbReference>
<evidence type="ECO:0000313" key="3">
    <source>
        <dbReference type="Proteomes" id="UP001269144"/>
    </source>
</evidence>
<dbReference type="PANTHER" id="PTHR11895:SF173">
    <property type="entry name" value="GLUTAMYL-TRNA AMIDOTRANSFERASE SUBUNIT A"/>
    <property type="match status" value="1"/>
</dbReference>
<accession>A0ABU2HRP0</accession>
<evidence type="ECO:0000259" key="1">
    <source>
        <dbReference type="Pfam" id="PF01425"/>
    </source>
</evidence>
<dbReference type="Gene3D" id="3.90.1300.10">
    <property type="entry name" value="Amidase signature (AS) domain"/>
    <property type="match status" value="1"/>
</dbReference>
<dbReference type="PANTHER" id="PTHR11895">
    <property type="entry name" value="TRANSAMIDASE"/>
    <property type="match status" value="1"/>
</dbReference>
<dbReference type="EC" id="3.5.1.4" evidence="2"/>
<evidence type="ECO:0000313" key="2">
    <source>
        <dbReference type="EMBL" id="MDS9467718.1"/>
    </source>
</evidence>
<dbReference type="GO" id="GO:0004040">
    <property type="term" value="F:amidase activity"/>
    <property type="evidence" value="ECO:0007669"/>
    <property type="project" value="UniProtKB-EC"/>
</dbReference>
<sequence length="463" mass="50278">MHNILDLTARQVVSAFTTKELSPVDYMQALIARVEASEPWVQALWLFRPEMALEMARASEARYLRGAPLGPLDGMPVTVKELIATKGDPVPTGTAALPLDPAREDAPTVARLREDGAIIFAKTTCPDFGMLSSGLSSFHELSRNPWDLSQNPGGSSAGAAAAGAAGYGPLHVGTDIGGSVRLPAGWTGLFGLKPSFGRVPIDPYYTGRVAGPMTPTVDDAALIMHSITRPDWRDATALAYERLDWDVGPTNVQGLKIGLMMDAGCGLPVDPDVREAVAKAAMTFEENGATIIPIGPVLTRPMLDGLDRAWRARFWGLMQKLPAQAQDRILPYIRQWAASAAMLSPIEVADGYEQIYAMKRATNGALQRIDFILSPVNPKRSFAADWASPTNDPTRPFEHIAFTVPWNMGEQPAASIHCGMSSTGIPIGLQIVGHRHDDLGVMRLSRAYEEWRGPITNWPRHER</sequence>
<dbReference type="NCBIfam" id="NF005450">
    <property type="entry name" value="PRK07042.1"/>
    <property type="match status" value="1"/>
</dbReference>
<organism evidence="2 3">
    <name type="scientific">Paracoccus aurantius</name>
    <dbReference type="NCBI Taxonomy" id="3073814"/>
    <lineage>
        <taxon>Bacteria</taxon>
        <taxon>Pseudomonadati</taxon>
        <taxon>Pseudomonadota</taxon>
        <taxon>Alphaproteobacteria</taxon>
        <taxon>Rhodobacterales</taxon>
        <taxon>Paracoccaceae</taxon>
        <taxon>Paracoccus</taxon>
    </lineage>
</organism>
<gene>
    <name evidence="2" type="ORF">RGQ15_09085</name>
</gene>